<feature type="compositionally biased region" description="Polar residues" evidence="19">
    <location>
        <begin position="989"/>
        <end position="1005"/>
    </location>
</feature>
<comment type="subcellular location">
    <subcellularLocation>
        <location evidence="1">Endoplasmic reticulum membrane</location>
        <topology evidence="1">Single-pass type I membrane protein</topology>
    </subcellularLocation>
</comment>
<comment type="caution">
    <text evidence="22">The sequence shown here is derived from an EMBL/GenBank/DDBJ whole genome shotgun (WGS) entry which is preliminary data.</text>
</comment>
<evidence type="ECO:0000256" key="11">
    <source>
        <dbReference type="ARBA" id="ARBA00023180"/>
    </source>
</evidence>
<keyword evidence="4" id="KW-0808">Transferase</keyword>
<name>A0ABD3STB8_9STRA</name>
<evidence type="ECO:0000256" key="14">
    <source>
        <dbReference type="ARBA" id="ARBA00037982"/>
    </source>
</evidence>
<keyword evidence="11" id="KW-0325">Glycoprotein</keyword>
<dbReference type="PROSITE" id="PS00107">
    <property type="entry name" value="PROTEIN_KINASE_ATP"/>
    <property type="match status" value="1"/>
</dbReference>
<feature type="region of interest" description="Disordered" evidence="19">
    <location>
        <begin position="175"/>
        <end position="204"/>
    </location>
</feature>
<evidence type="ECO:0000256" key="19">
    <source>
        <dbReference type="SAM" id="MobiDB-lite"/>
    </source>
</evidence>
<feature type="region of interest" description="Disordered" evidence="19">
    <location>
        <begin position="958"/>
        <end position="1052"/>
    </location>
</feature>
<evidence type="ECO:0000256" key="1">
    <source>
        <dbReference type="ARBA" id="ARBA00004115"/>
    </source>
</evidence>
<evidence type="ECO:0000256" key="10">
    <source>
        <dbReference type="ARBA" id="ARBA00023016"/>
    </source>
</evidence>
<evidence type="ECO:0000256" key="16">
    <source>
        <dbReference type="ARBA" id="ARBA00048659"/>
    </source>
</evidence>
<dbReference type="PANTHER" id="PTHR11042">
    <property type="entry name" value="EUKARYOTIC TRANSLATION INITIATION FACTOR 2-ALPHA KINASE EIF2-ALPHA KINASE -RELATED"/>
    <property type="match status" value="1"/>
</dbReference>
<keyword evidence="8 18" id="KW-0067">ATP-binding</keyword>
<organism evidence="22 23">
    <name type="scientific">Cyclostephanos tholiformis</name>
    <dbReference type="NCBI Taxonomy" id="382380"/>
    <lineage>
        <taxon>Eukaryota</taxon>
        <taxon>Sar</taxon>
        <taxon>Stramenopiles</taxon>
        <taxon>Ochrophyta</taxon>
        <taxon>Bacillariophyta</taxon>
        <taxon>Coscinodiscophyceae</taxon>
        <taxon>Thalassiosirophycidae</taxon>
        <taxon>Stephanodiscales</taxon>
        <taxon>Stephanodiscaceae</taxon>
        <taxon>Cyclostephanos</taxon>
    </lineage>
</organism>
<dbReference type="InterPro" id="IPR011009">
    <property type="entry name" value="Kinase-like_dom_sf"/>
</dbReference>
<evidence type="ECO:0000256" key="7">
    <source>
        <dbReference type="ARBA" id="ARBA00022824"/>
    </source>
</evidence>
<evidence type="ECO:0000256" key="12">
    <source>
        <dbReference type="ARBA" id="ARBA00023193"/>
    </source>
</evidence>
<dbReference type="Pfam" id="PF00069">
    <property type="entry name" value="Pkinase"/>
    <property type="match status" value="2"/>
</dbReference>
<dbReference type="InterPro" id="IPR017441">
    <property type="entry name" value="Protein_kinase_ATP_BS"/>
</dbReference>
<dbReference type="Proteomes" id="UP001530377">
    <property type="component" value="Unassembled WGS sequence"/>
</dbReference>
<evidence type="ECO:0000313" key="22">
    <source>
        <dbReference type="EMBL" id="KAL3827606.1"/>
    </source>
</evidence>
<evidence type="ECO:0000256" key="18">
    <source>
        <dbReference type="PROSITE-ProRule" id="PRU10141"/>
    </source>
</evidence>
<evidence type="ECO:0000256" key="2">
    <source>
        <dbReference type="ARBA" id="ARBA00012513"/>
    </source>
</evidence>
<feature type="domain" description="Protein kinase" evidence="21">
    <location>
        <begin position="802"/>
        <end position="1290"/>
    </location>
</feature>
<accession>A0ABD3STB8</accession>
<dbReference type="PANTHER" id="PTHR11042:SF160">
    <property type="entry name" value="EUKARYOTIC TRANSLATION INITIATION FACTOR 2-ALPHA KINASE 1"/>
    <property type="match status" value="1"/>
</dbReference>
<dbReference type="GO" id="GO:0005524">
    <property type="term" value="F:ATP binding"/>
    <property type="evidence" value="ECO:0007669"/>
    <property type="project" value="UniProtKB-UniRule"/>
</dbReference>
<feature type="compositionally biased region" description="Basic and acidic residues" evidence="19">
    <location>
        <begin position="29"/>
        <end position="40"/>
    </location>
</feature>
<evidence type="ECO:0000256" key="3">
    <source>
        <dbReference type="ARBA" id="ARBA00022527"/>
    </source>
</evidence>
<dbReference type="Gene3D" id="2.130.10.10">
    <property type="entry name" value="YVTN repeat-like/Quinoprotein amine dehydrogenase"/>
    <property type="match status" value="1"/>
</dbReference>
<dbReference type="InterPro" id="IPR000719">
    <property type="entry name" value="Prot_kinase_dom"/>
</dbReference>
<evidence type="ECO:0000256" key="20">
    <source>
        <dbReference type="SAM" id="Phobius"/>
    </source>
</evidence>
<dbReference type="Gene3D" id="1.10.510.10">
    <property type="entry name" value="Transferase(Phosphotransferase) domain 1"/>
    <property type="match status" value="1"/>
</dbReference>
<dbReference type="SMART" id="SM00220">
    <property type="entry name" value="S_TKc"/>
    <property type="match status" value="1"/>
</dbReference>
<gene>
    <name evidence="22" type="ORF">ACHAXA_002103</name>
</gene>
<evidence type="ECO:0000259" key="21">
    <source>
        <dbReference type="PROSITE" id="PS50011"/>
    </source>
</evidence>
<evidence type="ECO:0000256" key="5">
    <source>
        <dbReference type="ARBA" id="ARBA00022741"/>
    </source>
</evidence>
<dbReference type="InterPro" id="IPR008271">
    <property type="entry name" value="Ser/Thr_kinase_AS"/>
</dbReference>
<feature type="compositionally biased region" description="Polar residues" evidence="19">
    <location>
        <begin position="661"/>
        <end position="681"/>
    </location>
</feature>
<keyword evidence="20" id="KW-0472">Membrane</keyword>
<evidence type="ECO:0000313" key="23">
    <source>
        <dbReference type="Proteomes" id="UP001530377"/>
    </source>
</evidence>
<dbReference type="InterPro" id="IPR050339">
    <property type="entry name" value="CC_SR_Kinase"/>
</dbReference>
<feature type="region of interest" description="Disordered" evidence="19">
    <location>
        <begin position="294"/>
        <end position="320"/>
    </location>
</feature>
<protein>
    <recommendedName>
        <fullName evidence="2">non-specific serine/threonine protein kinase</fullName>
        <ecNumber evidence="2">2.7.11.1</ecNumber>
    </recommendedName>
    <alternativeName>
        <fullName evidence="15">PRKR-like endoplasmic reticulum kinase</fullName>
    </alternativeName>
</protein>
<keyword evidence="5 18" id="KW-0547">Nucleotide-binding</keyword>
<dbReference type="GO" id="GO:0017148">
    <property type="term" value="P:negative regulation of translation"/>
    <property type="evidence" value="ECO:0007669"/>
    <property type="project" value="UniProtKB-KW"/>
</dbReference>
<evidence type="ECO:0000256" key="17">
    <source>
        <dbReference type="ARBA" id="ARBA00048977"/>
    </source>
</evidence>
<feature type="compositionally biased region" description="Polar residues" evidence="19">
    <location>
        <begin position="1026"/>
        <end position="1035"/>
    </location>
</feature>
<evidence type="ECO:0000256" key="9">
    <source>
        <dbReference type="ARBA" id="ARBA00022845"/>
    </source>
</evidence>
<proteinExistence type="inferred from homology"/>
<keyword evidence="7" id="KW-0256">Endoplasmic reticulum</keyword>
<dbReference type="Gene3D" id="3.30.200.20">
    <property type="entry name" value="Phosphorylase Kinase, domain 1"/>
    <property type="match status" value="1"/>
</dbReference>
<evidence type="ECO:0000256" key="4">
    <source>
        <dbReference type="ARBA" id="ARBA00022679"/>
    </source>
</evidence>
<feature type="region of interest" description="Disordered" evidence="19">
    <location>
        <begin position="657"/>
        <end position="686"/>
    </location>
</feature>
<dbReference type="EC" id="2.7.11.1" evidence="2"/>
<keyword evidence="20" id="KW-1133">Transmembrane helix</keyword>
<dbReference type="InterPro" id="IPR011047">
    <property type="entry name" value="Quinoprotein_ADH-like_sf"/>
</dbReference>
<dbReference type="GO" id="GO:0004674">
    <property type="term" value="F:protein serine/threonine kinase activity"/>
    <property type="evidence" value="ECO:0007669"/>
    <property type="project" value="UniProtKB-KW"/>
</dbReference>
<keyword evidence="10" id="KW-0346">Stress response</keyword>
<evidence type="ECO:0000256" key="8">
    <source>
        <dbReference type="ARBA" id="ARBA00022840"/>
    </source>
</evidence>
<dbReference type="EMBL" id="JALLPB020000002">
    <property type="protein sequence ID" value="KAL3827606.1"/>
    <property type="molecule type" value="Genomic_DNA"/>
</dbReference>
<keyword evidence="13" id="KW-0834">Unfolded protein response</keyword>
<dbReference type="PROSITE" id="PS00108">
    <property type="entry name" value="PROTEIN_KINASE_ST"/>
    <property type="match status" value="1"/>
</dbReference>
<sequence length="1386" mass="151661">MSIFEGGINTQNDNHEEEKVRCAKPVLNEGRDDGFHERIKFMARPPPTSLAYEGGKDGINDDLSGGRAPRRHHPPPSRAHAPKPLSNTPIVVEELRERLKRKIPFATPPAPSYPPDEDQGLALTFSSDEQTGHEHDYDSAASFVVCGVDGTVYTLDASSGKLKNMFATGQLVSTSSPNWGHTSDGTATDSTNGQGDGKAIDDRDGDSIYAIVPKSSQGRKEKVIPGLLDGQLYSLFEFDSHDASLTPHHIRVMDVVDSPFSVCPVGETQQDQCGIMMGSKKITIFAIEPTTGKLRWTQDPQGGAGGRGYTTHPPKTSSRGTTVLLQREDYIVRHTDTDQGKEIWKVELGIFSPLVTPQSGGVKETIIEDEFFVGERASGGVQVGGKKKRGVAAMAASADSQDRKKSSVPPILGKKKTSILEFDDSVFGDSQHTGGRLPSIAFGKDRKSLMAVDEISRELLWSCQIESEIAIVLGVDIESKWTTPDVIDEASILSNGQRGPQRNVHKVGLFSSSPPTAGDLTPYGSFTSTSANNLDSIGQHHSHSFVRTLFNVVDEIDYSPHGNYFNYPLSPQGVTSHEIGQEFRSQISAMNPSDVAMANAGRPLSHRTEHGLYLTWSMVSAVVLILLSLVVFLARVIILRQKRKWEHKASLDLATASSLSEDGNTSLPPSVRNPTAPTSGNFHPDISASKHLAVPRSWSVGAMGSHLYNPGHIGAQPLTLENSGVTPSFDRAQAFTSDISGVASRSLNQSPLLNSNPPYAAPSTVGMKSLPTVANSDDKSRPSVDNIDGIPLVRYSRYTSEFKEIMPLGRGGFGTVFRCRNVLDGREYAIKKIKIVSPMSVNGNVTKQLSQKLHRVLREVKCLALLDHPNIVRYYTAWLEVDQNYCDDETSTTVSIFDQRSTSILSGGFFGGFGSNSRTIQAPFSKRNGPAKRLLGSYNSLGWNSLVNFRLEESISFGPLQNDDPNIESCENDDDDLGFTWERSKDSTAEPSKSSQKQFSNTPQHETLKVEESQSNSGIFTYDGGKNSNVTQSCDDGNKKDGLPEPTIDASYDDKPTAGRHILFIQMHLCSVKTLADFLASPEARRGAVSHCSSQTPPYDVDIPYALRLFAQIAHGIKHVHKQGLIHRDLKPQNCFIDDAGIVKVGDFGLSRESSTTGDITDCDKYCEDGIVVQRDTVVLPNRSEEENTAGVGTQAYASPEQMRGSDYDASTDVFSLGLILFELLYPMFTAMERYKEFACIRKGNFPAYWNDFIRITFPAIHDLLVQMISDSASERPTADAVSDRIDSLLREYSVQSLDRSWGEKGALLLRVEATEKEGILANTMQLIRDAAPHSTLLQYGLRGQSSKAIMEFALNVEDNEKAMAAENIRSQLEKNGMSVRQVSNS</sequence>
<keyword evidence="6" id="KW-0418">Kinase</keyword>
<comment type="similarity">
    <text evidence="14">Belongs to the protein kinase superfamily. Ser/Thr protein kinase family. GCN2 subfamily.</text>
</comment>
<keyword evidence="20" id="KW-0812">Transmembrane</keyword>
<evidence type="ECO:0000256" key="15">
    <source>
        <dbReference type="ARBA" id="ARBA00041500"/>
    </source>
</evidence>
<dbReference type="InterPro" id="IPR015943">
    <property type="entry name" value="WD40/YVTN_repeat-like_dom_sf"/>
</dbReference>
<keyword evidence="3" id="KW-0723">Serine/threonine-protein kinase</keyword>
<evidence type="ECO:0000256" key="6">
    <source>
        <dbReference type="ARBA" id="ARBA00022777"/>
    </source>
</evidence>
<dbReference type="SUPFAM" id="SSF50998">
    <property type="entry name" value="Quinoprotein alcohol dehydrogenase-like"/>
    <property type="match status" value="1"/>
</dbReference>
<feature type="compositionally biased region" description="Polar residues" evidence="19">
    <location>
        <begin position="175"/>
        <end position="193"/>
    </location>
</feature>
<dbReference type="GO" id="GO:0006986">
    <property type="term" value="P:response to unfolded protein"/>
    <property type="evidence" value="ECO:0007669"/>
    <property type="project" value="UniProtKB-KW"/>
</dbReference>
<keyword evidence="9" id="KW-0810">Translation regulation</keyword>
<feature type="transmembrane region" description="Helical" evidence="20">
    <location>
        <begin position="613"/>
        <end position="638"/>
    </location>
</feature>
<comment type="catalytic activity">
    <reaction evidence="16">
        <text>L-threonyl-[protein] + ATP = O-phospho-L-threonyl-[protein] + ADP + H(+)</text>
        <dbReference type="Rhea" id="RHEA:46608"/>
        <dbReference type="Rhea" id="RHEA-COMP:11060"/>
        <dbReference type="Rhea" id="RHEA-COMP:11605"/>
        <dbReference type="ChEBI" id="CHEBI:15378"/>
        <dbReference type="ChEBI" id="CHEBI:30013"/>
        <dbReference type="ChEBI" id="CHEBI:30616"/>
        <dbReference type="ChEBI" id="CHEBI:61977"/>
        <dbReference type="ChEBI" id="CHEBI:456216"/>
        <dbReference type="EC" id="2.7.11.1"/>
    </reaction>
    <physiologicalReaction direction="left-to-right" evidence="16">
        <dbReference type="Rhea" id="RHEA:46609"/>
    </physiologicalReaction>
</comment>
<comment type="catalytic activity">
    <reaction evidence="17">
        <text>L-seryl-[protein] + ATP = O-phospho-L-seryl-[protein] + ADP + H(+)</text>
        <dbReference type="Rhea" id="RHEA:17989"/>
        <dbReference type="Rhea" id="RHEA-COMP:9863"/>
        <dbReference type="Rhea" id="RHEA-COMP:11604"/>
        <dbReference type="ChEBI" id="CHEBI:15378"/>
        <dbReference type="ChEBI" id="CHEBI:29999"/>
        <dbReference type="ChEBI" id="CHEBI:30616"/>
        <dbReference type="ChEBI" id="CHEBI:83421"/>
        <dbReference type="ChEBI" id="CHEBI:456216"/>
        <dbReference type="EC" id="2.7.11.1"/>
    </reaction>
    <physiologicalReaction direction="left-to-right" evidence="17">
        <dbReference type="Rhea" id="RHEA:17990"/>
    </physiologicalReaction>
</comment>
<dbReference type="SUPFAM" id="SSF56112">
    <property type="entry name" value="Protein kinase-like (PK-like)"/>
    <property type="match status" value="1"/>
</dbReference>
<feature type="binding site" evidence="18">
    <location>
        <position position="832"/>
    </location>
    <ligand>
        <name>ATP</name>
        <dbReference type="ChEBI" id="CHEBI:30616"/>
    </ligand>
</feature>
<dbReference type="GO" id="GO:0005789">
    <property type="term" value="C:endoplasmic reticulum membrane"/>
    <property type="evidence" value="ECO:0007669"/>
    <property type="project" value="UniProtKB-SubCell"/>
</dbReference>
<dbReference type="PROSITE" id="PS50011">
    <property type="entry name" value="PROTEIN_KINASE_DOM"/>
    <property type="match status" value="1"/>
</dbReference>
<feature type="region of interest" description="Disordered" evidence="19">
    <location>
        <begin position="1"/>
        <end position="89"/>
    </location>
</feature>
<reference evidence="22 23" key="1">
    <citation type="submission" date="2024-10" db="EMBL/GenBank/DDBJ databases">
        <title>Updated reference genomes for cyclostephanoid diatoms.</title>
        <authorList>
            <person name="Roberts W.R."/>
            <person name="Alverson A.J."/>
        </authorList>
    </citation>
    <scope>NUCLEOTIDE SEQUENCE [LARGE SCALE GENOMIC DNA]</scope>
    <source>
        <strain evidence="22 23">AJA228-03</strain>
    </source>
</reference>
<evidence type="ECO:0000256" key="13">
    <source>
        <dbReference type="ARBA" id="ARBA00023230"/>
    </source>
</evidence>
<keyword evidence="12" id="KW-0652">Protein synthesis inhibitor</keyword>
<keyword evidence="23" id="KW-1185">Reference proteome</keyword>